<dbReference type="PRINTS" id="PR00419">
    <property type="entry name" value="ADXRDTASE"/>
</dbReference>
<gene>
    <name evidence="6" type="ORF">FLSS-8_0004</name>
</gene>
<evidence type="ECO:0000256" key="3">
    <source>
        <dbReference type="ARBA" id="ARBA00022977"/>
    </source>
</evidence>
<dbReference type="PANTHER" id="PTHR43422:SF3">
    <property type="entry name" value="THIAMINE THIAZOLE SYNTHASE"/>
    <property type="match status" value="1"/>
</dbReference>
<dbReference type="AlphaFoldDB" id="M1PV89"/>
<keyword evidence="4" id="KW-0408">Iron</keyword>
<evidence type="ECO:0000256" key="5">
    <source>
        <dbReference type="ARBA" id="ARBA00023027"/>
    </source>
</evidence>
<keyword evidence="1" id="KW-0808">Transferase</keyword>
<evidence type="ECO:0000313" key="6">
    <source>
        <dbReference type="EMBL" id="AGF93034.1"/>
    </source>
</evidence>
<dbReference type="HAMAP" id="MF_00304">
    <property type="entry name" value="Thi4"/>
    <property type="match status" value="1"/>
</dbReference>
<dbReference type="InterPro" id="IPR036188">
    <property type="entry name" value="FAD/NAD-bd_sf"/>
</dbReference>
<dbReference type="GO" id="GO:0016740">
    <property type="term" value="F:transferase activity"/>
    <property type="evidence" value="ECO:0007669"/>
    <property type="project" value="UniProtKB-KW"/>
</dbReference>
<dbReference type="NCBIfam" id="TIGR00292">
    <property type="entry name" value="sulfide-dependent adenosine diphosphate thiazole synthase"/>
    <property type="match status" value="1"/>
</dbReference>
<name>M1PV89_9ZZZZ</name>
<keyword evidence="5" id="KW-0520">NAD</keyword>
<dbReference type="InterPro" id="IPR022828">
    <property type="entry name" value="Thi4_prok"/>
</dbReference>
<evidence type="ECO:0000256" key="4">
    <source>
        <dbReference type="ARBA" id="ARBA00023004"/>
    </source>
</evidence>
<reference evidence="6" key="1">
    <citation type="journal article" date="2013" name="Syst. Appl. Microbiol.">
        <title>New insights into the archaeal diversity of a hypersaline microbial mat obtained by a metagenomic approach.</title>
        <authorList>
            <person name="Lopez-Lopez A."/>
            <person name="Richter M."/>
            <person name="Pena A."/>
            <person name="Tamames J."/>
            <person name="Rossello-Mora R."/>
        </authorList>
    </citation>
    <scope>NUCLEOTIDE SEQUENCE</scope>
</reference>
<dbReference type="GO" id="GO:0046872">
    <property type="term" value="F:metal ion binding"/>
    <property type="evidence" value="ECO:0007669"/>
    <property type="project" value="UniProtKB-KW"/>
</dbReference>
<keyword evidence="3" id="KW-0784">Thiamine biosynthesis</keyword>
<dbReference type="PANTHER" id="PTHR43422">
    <property type="entry name" value="THIAMINE THIAZOLE SYNTHASE"/>
    <property type="match status" value="1"/>
</dbReference>
<sequence length="256" mass="27435">MIDDIKVTRCIVDRYFEEFSEKIESDVAIAGAGPAGLVAARYLAEMGHDVAVFERKLSPGGGMWGGGIGYPVLVVQEQSVDELEKVGVETREEDDGYYTADSIESVSKLLSGAIDAGARVFNLMTVEDVLYEEGRVNGFVLNSSPIDVAGLHVDPITVRASATIDATGHDAEVCHVVERKAGELKTDDGFVIGEKSMWAEVGEKTVVENTQEVFPGLWTTGMCANAVMGAPRMGPIFGGMLLSGKKVAELIDEELE</sequence>
<dbReference type="EMBL" id="JX684080">
    <property type="protein sequence ID" value="AGF93034.1"/>
    <property type="molecule type" value="Genomic_DNA"/>
</dbReference>
<proteinExistence type="inferred from homology"/>
<keyword evidence="2" id="KW-0479">Metal-binding</keyword>
<evidence type="ECO:0000256" key="2">
    <source>
        <dbReference type="ARBA" id="ARBA00022723"/>
    </source>
</evidence>
<accession>M1PV89</accession>
<dbReference type="Gene3D" id="3.50.50.60">
    <property type="entry name" value="FAD/NAD(P)-binding domain"/>
    <property type="match status" value="1"/>
</dbReference>
<dbReference type="InterPro" id="IPR002922">
    <property type="entry name" value="Thi4_fam"/>
</dbReference>
<dbReference type="SUPFAM" id="SSF51905">
    <property type="entry name" value="FAD/NAD(P)-binding domain"/>
    <property type="match status" value="1"/>
</dbReference>
<protein>
    <submittedName>
        <fullName evidence="6">Thiazole biosynthesis enzyme</fullName>
    </submittedName>
</protein>
<dbReference type="Pfam" id="PF01946">
    <property type="entry name" value="Thi4"/>
    <property type="match status" value="1"/>
</dbReference>
<organism evidence="6">
    <name type="scientific">uncultured organism</name>
    <dbReference type="NCBI Taxonomy" id="155900"/>
    <lineage>
        <taxon>unclassified sequences</taxon>
        <taxon>environmental samples</taxon>
    </lineage>
</organism>
<dbReference type="GO" id="GO:0009228">
    <property type="term" value="P:thiamine biosynthetic process"/>
    <property type="evidence" value="ECO:0007669"/>
    <property type="project" value="UniProtKB-KW"/>
</dbReference>
<evidence type="ECO:0000256" key="1">
    <source>
        <dbReference type="ARBA" id="ARBA00022679"/>
    </source>
</evidence>